<keyword evidence="16" id="KW-1185">Reference proteome</keyword>
<evidence type="ECO:0000256" key="14">
    <source>
        <dbReference type="SAM" id="Phobius"/>
    </source>
</evidence>
<dbReference type="PANTHER" id="PTHR10202">
    <property type="entry name" value="PRESENILIN"/>
    <property type="match status" value="1"/>
</dbReference>
<evidence type="ECO:0008006" key="17">
    <source>
        <dbReference type="Google" id="ProtNLM"/>
    </source>
</evidence>
<evidence type="ECO:0000256" key="9">
    <source>
        <dbReference type="ARBA" id="ARBA00023034"/>
    </source>
</evidence>
<evidence type="ECO:0000256" key="4">
    <source>
        <dbReference type="ARBA" id="ARBA00022692"/>
    </source>
</evidence>
<comment type="subunit">
    <text evidence="12">Homodimer. Component of the gamma-secretase complex, a complex composed of a presenilin homodimer, nicastrin, aph1 and pen2.</text>
</comment>
<evidence type="ECO:0000256" key="1">
    <source>
        <dbReference type="ARBA" id="ARBA00004477"/>
    </source>
</evidence>
<dbReference type="AlphaFoldDB" id="A0A4P9XC80"/>
<dbReference type="InterPro" id="IPR042524">
    <property type="entry name" value="Presenilin_C"/>
</dbReference>
<keyword evidence="4 14" id="KW-0812">Transmembrane</keyword>
<evidence type="ECO:0000256" key="12">
    <source>
        <dbReference type="ARBA" id="ARBA00066080"/>
    </source>
</evidence>
<dbReference type="InterPro" id="IPR006639">
    <property type="entry name" value="Preselin/SPP"/>
</dbReference>
<feature type="non-terminal residue" evidence="15">
    <location>
        <position position="261"/>
    </location>
</feature>
<evidence type="ECO:0000313" key="15">
    <source>
        <dbReference type="EMBL" id="RKP02741.1"/>
    </source>
</evidence>
<dbReference type="PANTHER" id="PTHR10202:SF13">
    <property type="entry name" value="PRESENILIN HOMOLOG"/>
    <property type="match status" value="1"/>
</dbReference>
<dbReference type="Gene3D" id="1.10.472.100">
    <property type="entry name" value="Presenilin"/>
    <property type="match status" value="1"/>
</dbReference>
<comment type="function">
    <text evidence="11">Probable catalytic subunit of the gamma-secretase complex, an endoprotease complex that catalyzes the intramembrane cleavage of integral membrane proteins such as Notch receptors. Requires the other members of the gamma-secretase complex to have a protease activity.</text>
</comment>
<dbReference type="GO" id="GO:0005789">
    <property type="term" value="C:endoplasmic reticulum membrane"/>
    <property type="evidence" value="ECO:0007669"/>
    <property type="project" value="UniProtKB-SubCell"/>
</dbReference>
<feature type="transmembrane region" description="Helical" evidence="14">
    <location>
        <begin position="15"/>
        <end position="35"/>
    </location>
</feature>
<dbReference type="Pfam" id="PF01080">
    <property type="entry name" value="Presenilin"/>
    <property type="match status" value="2"/>
</dbReference>
<sequence length="261" mass="28297">LGSDLLVALGWAFDYISFVFLLWNLCCVGIAVIFYRGPLWLQQVYLVVMSSMMAFSLTALADLTTWILLGFLALWDLVAVLCPFGPLRILLETSREQNREIPALLYTAMATPGRPPDPDSTVDGETDGVAADEDDGEAGESDADDDAEADERNNLKLGLGDFVFYSVLIARAAVFDWVTTIACVVVVMMGLNITIFLLVIYRKALPALPISIAFGILFYFASSKTLAPMVNGLVYLPDGRPALTNASIFVGRFGGAGAVYI</sequence>
<dbReference type="STRING" id="1555241.A0A4P9XC80"/>
<proteinExistence type="inferred from homology"/>
<feature type="non-terminal residue" evidence="15">
    <location>
        <position position="1"/>
    </location>
</feature>
<name>A0A4P9XC80_9FUNG</name>
<feature type="transmembrane region" description="Helical" evidence="14">
    <location>
        <begin position="67"/>
        <end position="91"/>
    </location>
</feature>
<dbReference type="Proteomes" id="UP000274922">
    <property type="component" value="Unassembled WGS sequence"/>
</dbReference>
<evidence type="ECO:0000256" key="6">
    <source>
        <dbReference type="ARBA" id="ARBA00022824"/>
    </source>
</evidence>
<feature type="transmembrane region" description="Helical" evidence="14">
    <location>
        <begin position="44"/>
        <end position="61"/>
    </location>
</feature>
<dbReference type="InterPro" id="IPR001108">
    <property type="entry name" value="Peptidase_A22A"/>
</dbReference>
<feature type="transmembrane region" description="Helical" evidence="14">
    <location>
        <begin position="204"/>
        <end position="221"/>
    </location>
</feature>
<dbReference type="GO" id="GO:0070765">
    <property type="term" value="C:gamma-secretase complex"/>
    <property type="evidence" value="ECO:0007669"/>
    <property type="project" value="UniProtKB-ARBA"/>
</dbReference>
<organism evidence="15 16">
    <name type="scientific">Caulochytrium protostelioides</name>
    <dbReference type="NCBI Taxonomy" id="1555241"/>
    <lineage>
        <taxon>Eukaryota</taxon>
        <taxon>Fungi</taxon>
        <taxon>Fungi incertae sedis</taxon>
        <taxon>Chytridiomycota</taxon>
        <taxon>Chytridiomycota incertae sedis</taxon>
        <taxon>Chytridiomycetes</taxon>
        <taxon>Caulochytriales</taxon>
        <taxon>Caulochytriaceae</taxon>
        <taxon>Caulochytrium</taxon>
    </lineage>
</organism>
<dbReference type="GO" id="GO:0042500">
    <property type="term" value="F:aspartic endopeptidase activity, intramembrane cleaving"/>
    <property type="evidence" value="ECO:0007669"/>
    <property type="project" value="InterPro"/>
</dbReference>
<evidence type="ECO:0000256" key="5">
    <source>
        <dbReference type="ARBA" id="ARBA00022801"/>
    </source>
</evidence>
<feature type="transmembrane region" description="Helical" evidence="14">
    <location>
        <begin position="174"/>
        <end position="198"/>
    </location>
</feature>
<comment type="subcellular location">
    <subcellularLocation>
        <location evidence="1">Endoplasmic reticulum membrane</location>
        <topology evidence="1">Multi-pass membrane protein</topology>
    </subcellularLocation>
    <subcellularLocation>
        <location evidence="2">Golgi apparatus membrane</location>
        <topology evidence="2">Multi-pass membrane protein</topology>
    </subcellularLocation>
</comment>
<dbReference type="SMART" id="SM00730">
    <property type="entry name" value="PSN"/>
    <property type="match status" value="1"/>
</dbReference>
<feature type="region of interest" description="Disordered" evidence="13">
    <location>
        <begin position="109"/>
        <end position="147"/>
    </location>
</feature>
<comment type="similarity">
    <text evidence="3">Belongs to the peptidase A22A family.</text>
</comment>
<keyword evidence="9" id="KW-0333">Golgi apparatus</keyword>
<evidence type="ECO:0000256" key="2">
    <source>
        <dbReference type="ARBA" id="ARBA00004653"/>
    </source>
</evidence>
<dbReference type="EMBL" id="ML014136">
    <property type="protein sequence ID" value="RKP02741.1"/>
    <property type="molecule type" value="Genomic_DNA"/>
</dbReference>
<keyword evidence="10 14" id="KW-0472">Membrane</keyword>
<reference evidence="16" key="1">
    <citation type="journal article" date="2018" name="Nat. Microbiol.">
        <title>Leveraging single-cell genomics to expand the fungal tree of life.</title>
        <authorList>
            <person name="Ahrendt S.R."/>
            <person name="Quandt C.A."/>
            <person name="Ciobanu D."/>
            <person name="Clum A."/>
            <person name="Salamov A."/>
            <person name="Andreopoulos B."/>
            <person name="Cheng J.F."/>
            <person name="Woyke T."/>
            <person name="Pelin A."/>
            <person name="Henrissat B."/>
            <person name="Reynolds N.K."/>
            <person name="Benny G.L."/>
            <person name="Smith M.E."/>
            <person name="James T.Y."/>
            <person name="Grigoriev I.V."/>
        </authorList>
    </citation>
    <scope>NUCLEOTIDE SEQUENCE [LARGE SCALE GENOMIC DNA]</scope>
    <source>
        <strain evidence="16">ATCC 52028</strain>
    </source>
</reference>
<evidence type="ECO:0000256" key="3">
    <source>
        <dbReference type="ARBA" id="ARBA00008604"/>
    </source>
</evidence>
<gene>
    <name evidence="15" type="ORF">CXG81DRAFT_8372</name>
</gene>
<accession>A0A4P9XC80</accession>
<evidence type="ECO:0000313" key="16">
    <source>
        <dbReference type="Proteomes" id="UP000274922"/>
    </source>
</evidence>
<dbReference type="OrthoDB" id="432970at2759"/>
<dbReference type="GO" id="GO:0006509">
    <property type="term" value="P:membrane protein ectodomain proteolysis"/>
    <property type="evidence" value="ECO:0007669"/>
    <property type="project" value="TreeGrafter"/>
</dbReference>
<keyword evidence="5" id="KW-0378">Hydrolase</keyword>
<dbReference type="FunFam" id="1.10.472.100:FF:000003">
    <property type="entry name" value="Presenilin"/>
    <property type="match status" value="1"/>
</dbReference>
<evidence type="ECO:0000256" key="13">
    <source>
        <dbReference type="SAM" id="MobiDB-lite"/>
    </source>
</evidence>
<keyword evidence="7" id="KW-0914">Notch signaling pathway</keyword>
<keyword evidence="6" id="KW-0256">Endoplasmic reticulum</keyword>
<evidence type="ECO:0000256" key="8">
    <source>
        <dbReference type="ARBA" id="ARBA00022989"/>
    </source>
</evidence>
<feature type="compositionally biased region" description="Acidic residues" evidence="13">
    <location>
        <begin position="120"/>
        <end position="147"/>
    </location>
</feature>
<dbReference type="GO" id="GO:0044351">
    <property type="term" value="P:macropinocytosis"/>
    <property type="evidence" value="ECO:0007669"/>
    <property type="project" value="UniProtKB-ARBA"/>
</dbReference>
<evidence type="ECO:0000256" key="7">
    <source>
        <dbReference type="ARBA" id="ARBA00022976"/>
    </source>
</evidence>
<evidence type="ECO:0000256" key="10">
    <source>
        <dbReference type="ARBA" id="ARBA00023136"/>
    </source>
</evidence>
<dbReference type="GO" id="GO:0000139">
    <property type="term" value="C:Golgi membrane"/>
    <property type="evidence" value="ECO:0007669"/>
    <property type="project" value="UniProtKB-SubCell"/>
</dbReference>
<evidence type="ECO:0000256" key="11">
    <source>
        <dbReference type="ARBA" id="ARBA00053367"/>
    </source>
</evidence>
<keyword evidence="8 14" id="KW-1133">Transmembrane helix</keyword>
<protein>
    <recommendedName>
        <fullName evidence="17">Presenilin</fullName>
    </recommendedName>
</protein>
<dbReference type="GO" id="GO:0016485">
    <property type="term" value="P:protein processing"/>
    <property type="evidence" value="ECO:0007669"/>
    <property type="project" value="InterPro"/>
</dbReference>